<dbReference type="InterPro" id="IPR005625">
    <property type="entry name" value="PepSY-ass_TM"/>
</dbReference>
<organism evidence="2 3">
    <name type="scientific">Polymorphobacter multimanifer</name>
    <dbReference type="NCBI Taxonomy" id="1070431"/>
    <lineage>
        <taxon>Bacteria</taxon>
        <taxon>Pseudomonadati</taxon>
        <taxon>Pseudomonadota</taxon>
        <taxon>Alphaproteobacteria</taxon>
        <taxon>Sphingomonadales</taxon>
        <taxon>Sphingosinicellaceae</taxon>
        <taxon>Polymorphobacter</taxon>
    </lineage>
</organism>
<dbReference type="AlphaFoldDB" id="A0A841LDW8"/>
<reference evidence="2 3" key="1">
    <citation type="submission" date="2020-08" db="EMBL/GenBank/DDBJ databases">
        <title>Genomic Encyclopedia of Type Strains, Phase IV (KMG-IV): sequencing the most valuable type-strain genomes for metagenomic binning, comparative biology and taxonomic classification.</title>
        <authorList>
            <person name="Goeker M."/>
        </authorList>
    </citation>
    <scope>NUCLEOTIDE SEQUENCE [LARGE SCALE GENOMIC DNA]</scope>
    <source>
        <strain evidence="2 3">DSM 102189</strain>
    </source>
</reference>
<evidence type="ECO:0000313" key="3">
    <source>
        <dbReference type="Proteomes" id="UP000538147"/>
    </source>
</evidence>
<protein>
    <submittedName>
        <fullName evidence="2">Putative iron-regulated membrane protein</fullName>
    </submittedName>
</protein>
<dbReference type="Proteomes" id="UP000538147">
    <property type="component" value="Unassembled WGS sequence"/>
</dbReference>
<comment type="caution">
    <text evidence="2">The sequence shown here is derived from an EMBL/GenBank/DDBJ whole genome shotgun (WGS) entry which is preliminary data.</text>
</comment>
<dbReference type="PANTHER" id="PTHR34219">
    <property type="entry name" value="IRON-REGULATED INNER MEMBRANE PROTEIN-RELATED"/>
    <property type="match status" value="1"/>
</dbReference>
<evidence type="ECO:0000256" key="1">
    <source>
        <dbReference type="SAM" id="Phobius"/>
    </source>
</evidence>
<feature type="transmembrane region" description="Helical" evidence="1">
    <location>
        <begin position="185"/>
        <end position="203"/>
    </location>
</feature>
<sequence length="375" mass="41993">MFLIVAGGTGSLLAFYPELERIAAPSFMLSETSGQRLDPLVLRARAEAITGRQVDFVPLHIAAGDTAIISVSPKPGAASLNFDEIALDPVTGAERGRRTWGDITQGTVNLMPFLYKLHYSLAAGEWGQLALGLAALIWAVDCFVGWYLTLPATHVRRWWHWRKAWAVRRTSRAKLNFDLHRAGGLWLWPILLVFAWSSVGFNLEQVYSPVMKVVLGDAPSLADVRPQSEAMVQPRLDWAEARERGRQIVAQAGLRESFVMTRAEWLRLDRVRGVYIYAFQSDRDVYTRFVGGRAAFDANTGQLVHLKLPTGQFARTTFETWLFGLHIGAVLGLPWRIVVSIVGLGIVVLSVTGVLIWTRKRSARIFRHRASQYQL</sequence>
<dbReference type="PANTHER" id="PTHR34219:SF5">
    <property type="entry name" value="BLR4505 PROTEIN"/>
    <property type="match status" value="1"/>
</dbReference>
<keyword evidence="1" id="KW-0812">Transmembrane</keyword>
<feature type="transmembrane region" description="Helical" evidence="1">
    <location>
        <begin position="126"/>
        <end position="148"/>
    </location>
</feature>
<name>A0A841LDW8_9SPHN</name>
<accession>A0A841LDW8</accession>
<gene>
    <name evidence="2" type="ORF">FHS79_003424</name>
</gene>
<evidence type="ECO:0000313" key="2">
    <source>
        <dbReference type="EMBL" id="MBB6229223.1"/>
    </source>
</evidence>
<dbReference type="EMBL" id="JACIIV010000036">
    <property type="protein sequence ID" value="MBB6229223.1"/>
    <property type="molecule type" value="Genomic_DNA"/>
</dbReference>
<keyword evidence="1" id="KW-0472">Membrane</keyword>
<keyword evidence="3" id="KW-1185">Reference proteome</keyword>
<feature type="transmembrane region" description="Helical" evidence="1">
    <location>
        <begin position="337"/>
        <end position="357"/>
    </location>
</feature>
<proteinExistence type="predicted"/>
<keyword evidence="1" id="KW-1133">Transmembrane helix</keyword>
<dbReference type="Pfam" id="PF03929">
    <property type="entry name" value="PepSY_TM"/>
    <property type="match status" value="1"/>
</dbReference>